<evidence type="ECO:0000313" key="2">
    <source>
        <dbReference type="EMBL" id="MBA4601223.1"/>
    </source>
</evidence>
<keyword evidence="3" id="KW-1185">Reference proteome</keyword>
<reference evidence="2 3" key="1">
    <citation type="submission" date="2020-07" db="EMBL/GenBank/DDBJ databases">
        <title>Thermoactinomyces phylogeny.</title>
        <authorList>
            <person name="Dunlap C."/>
        </authorList>
    </citation>
    <scope>NUCLEOTIDE SEQUENCE [LARGE SCALE GENOMIC DNA]</scope>
    <source>
        <strain evidence="2 3">AMNI-1</strain>
    </source>
</reference>
<protein>
    <submittedName>
        <fullName evidence="2">Uncharacterized protein</fullName>
    </submittedName>
</protein>
<dbReference type="RefSeq" id="WP_181737463.1">
    <property type="nucleotide sequence ID" value="NZ_JACEOL010000006.1"/>
</dbReference>
<name>A0A7W2AQ77_9BACL</name>
<accession>A0A7W2AQ77</accession>
<keyword evidence="1" id="KW-1133">Transmembrane helix</keyword>
<proteinExistence type="predicted"/>
<organism evidence="2 3">
    <name type="scientific">Thermoactinomyces mirandus</name>
    <dbReference type="NCBI Taxonomy" id="2756294"/>
    <lineage>
        <taxon>Bacteria</taxon>
        <taxon>Bacillati</taxon>
        <taxon>Bacillota</taxon>
        <taxon>Bacilli</taxon>
        <taxon>Bacillales</taxon>
        <taxon>Thermoactinomycetaceae</taxon>
        <taxon>Thermoactinomyces</taxon>
    </lineage>
</organism>
<dbReference type="AlphaFoldDB" id="A0A7W2AQ77"/>
<evidence type="ECO:0000256" key="1">
    <source>
        <dbReference type="SAM" id="Phobius"/>
    </source>
</evidence>
<feature type="transmembrane region" description="Helical" evidence="1">
    <location>
        <begin position="16"/>
        <end position="33"/>
    </location>
</feature>
<dbReference type="Proteomes" id="UP000538292">
    <property type="component" value="Unassembled WGS sequence"/>
</dbReference>
<evidence type="ECO:0000313" key="3">
    <source>
        <dbReference type="Proteomes" id="UP000538292"/>
    </source>
</evidence>
<keyword evidence="1" id="KW-0812">Transmembrane</keyword>
<gene>
    <name evidence="2" type="ORF">H2C83_02550</name>
</gene>
<dbReference type="EMBL" id="JACEOL010000006">
    <property type="protein sequence ID" value="MBA4601223.1"/>
    <property type="molecule type" value="Genomic_DNA"/>
</dbReference>
<keyword evidence="1" id="KW-0472">Membrane</keyword>
<comment type="caution">
    <text evidence="2">The sequence shown here is derived from an EMBL/GenBank/DDBJ whole genome shotgun (WGS) entry which is preliminary data.</text>
</comment>
<sequence>MAESYLRGQKINWKNTLITGATGISLLGMGFFGSPKIVKFIKKIDIDCSFASHHSTDSYLAAMLMPKLDCDFSYDKDGGAGIAKPKRIEKF</sequence>